<feature type="compositionally biased region" description="Low complexity" evidence="1">
    <location>
        <begin position="404"/>
        <end position="418"/>
    </location>
</feature>
<evidence type="ECO:0000313" key="3">
    <source>
        <dbReference type="Proteomes" id="UP000005220"/>
    </source>
</evidence>
<dbReference type="Proteomes" id="UP000005220">
    <property type="component" value="Chromosome 8"/>
</dbReference>
<protein>
    <recommendedName>
        <fullName evidence="4">Meiotic sister-chromatid recombination protein 3</fullName>
    </recommendedName>
</protein>
<feature type="region of interest" description="Disordered" evidence="1">
    <location>
        <begin position="397"/>
        <end position="466"/>
    </location>
</feature>
<dbReference type="EMBL" id="HE650828">
    <property type="protein sequence ID" value="CCF59583.1"/>
    <property type="molecule type" value="Genomic_DNA"/>
</dbReference>
<feature type="compositionally biased region" description="Polar residues" evidence="1">
    <location>
        <begin position="426"/>
        <end position="442"/>
    </location>
</feature>
<feature type="region of interest" description="Disordered" evidence="1">
    <location>
        <begin position="200"/>
        <end position="221"/>
    </location>
</feature>
<dbReference type="KEGG" id="kaf:KAFR_0H01730"/>
<dbReference type="GeneID" id="13887580"/>
<dbReference type="InParanoid" id="H2AZ27"/>
<dbReference type="HOGENOM" id="CLU_487610_0_0_1"/>
<organism evidence="2 3">
    <name type="scientific">Kazachstania africana (strain ATCC 22294 / BCRC 22015 / CBS 2517 / CECT 1963 / NBRC 1671 / NRRL Y-8276)</name>
    <name type="common">Yeast</name>
    <name type="synonym">Kluyveromyces africanus</name>
    <dbReference type="NCBI Taxonomy" id="1071382"/>
    <lineage>
        <taxon>Eukaryota</taxon>
        <taxon>Fungi</taxon>
        <taxon>Dikarya</taxon>
        <taxon>Ascomycota</taxon>
        <taxon>Saccharomycotina</taxon>
        <taxon>Saccharomycetes</taxon>
        <taxon>Saccharomycetales</taxon>
        <taxon>Saccharomycetaceae</taxon>
        <taxon>Kazachstania</taxon>
    </lineage>
</organism>
<proteinExistence type="predicted"/>
<accession>H2AZ27</accession>
<sequence>MVFGVRKEYRAPDLSRYDYYYENLGQNYNKSNRLSREAASASLYHRQNQTKRTQSLTNESAYVQNVKKFVSANKGKAIKRKDATRRSNSMVNQPMSRTNSITTQITKVKDQQGRTKSITKRTVKRINGYEYIETVTTTTDVKPLKDGHAINQDHFNEFSDNFIRDEASNVIEEEDEEPEVLSAEAFAPDMNNPYLDDVEDESFVEPRSERHVNRPSTPLDQISSVSKFSDAKEYINQTPVRKTEKVPNKKVVQRRVQREPQRRSVKPMSEQEMYLHALEVAKQKVYQNGYTNEKPASQPKKSVMGKRMTLRSPQQQQQQPVRKASTPQPVKKIPTPQPQSNKLSDEEMYAKALEIAQKRYNESHDVYQRSSEEFTMKQHENIEKKIEDVELREKAAPVLSTKDTTPNNIPSSSTSNNNGHNKYDSLESNVHTMPSPLQTSNIAPEPRLEPISRKQTSGSNSTSHHSKFRSMFDKIVQFSNENSGYQPSKKEKMRLEEELPEITTVASSHGATTTLPVEQALSVSSFTRQNRPSTVTNQTTTTSIFTNKPEVISQSDNENEPVVKKASNGKKGKTSFITKLFRRHKQTMTN</sequence>
<feature type="region of interest" description="Disordered" evidence="1">
    <location>
        <begin position="289"/>
        <end position="344"/>
    </location>
</feature>
<name>H2AZ27_KAZAF</name>
<dbReference type="OrthoDB" id="4069015at2759"/>
<dbReference type="eggNOG" id="ENOG502RZHH">
    <property type="taxonomic scope" value="Eukaryota"/>
</dbReference>
<dbReference type="AlphaFoldDB" id="H2AZ27"/>
<gene>
    <name evidence="2" type="primary">KAFR0H01730</name>
    <name evidence="2" type="ORF">KAFR_0H01730</name>
</gene>
<evidence type="ECO:0000256" key="1">
    <source>
        <dbReference type="SAM" id="MobiDB-lite"/>
    </source>
</evidence>
<evidence type="ECO:0000313" key="2">
    <source>
        <dbReference type="EMBL" id="CCF59583.1"/>
    </source>
</evidence>
<feature type="region of interest" description="Disordered" evidence="1">
    <location>
        <begin position="240"/>
        <end position="270"/>
    </location>
</feature>
<keyword evidence="3" id="KW-1185">Reference proteome</keyword>
<evidence type="ECO:0008006" key="4">
    <source>
        <dbReference type="Google" id="ProtNLM"/>
    </source>
</evidence>
<dbReference type="FunCoup" id="H2AZ27">
    <property type="interactions" value="79"/>
</dbReference>
<feature type="compositionally biased region" description="Polar residues" evidence="1">
    <location>
        <begin position="453"/>
        <end position="463"/>
    </location>
</feature>
<reference evidence="2 3" key="1">
    <citation type="journal article" date="2011" name="Proc. Natl. Acad. Sci. U.S.A.">
        <title>Evolutionary erosion of yeast sex chromosomes by mating-type switching accidents.</title>
        <authorList>
            <person name="Gordon J.L."/>
            <person name="Armisen D."/>
            <person name="Proux-Wera E."/>
            <person name="Oheigeartaigh S.S."/>
            <person name="Byrne K.P."/>
            <person name="Wolfe K.H."/>
        </authorList>
    </citation>
    <scope>NUCLEOTIDE SEQUENCE [LARGE SCALE GENOMIC DNA]</scope>
    <source>
        <strain evidence="3">ATCC 22294 / BCRC 22015 / CBS 2517 / CECT 1963 / NBRC 1671 / NRRL Y-8276</strain>
    </source>
</reference>
<dbReference type="RefSeq" id="XP_003958718.1">
    <property type="nucleotide sequence ID" value="XM_003958669.1"/>
</dbReference>